<evidence type="ECO:0000313" key="2">
    <source>
        <dbReference type="Proteomes" id="UP000287168"/>
    </source>
</evidence>
<dbReference type="RefSeq" id="WP_128490932.1">
    <property type="nucleotide sequence ID" value="NZ_JBHLXB010000031.1"/>
</dbReference>
<dbReference type="Proteomes" id="UP000287168">
    <property type="component" value="Unassembled WGS sequence"/>
</dbReference>
<evidence type="ECO:0000313" key="1">
    <source>
        <dbReference type="EMBL" id="RWY35698.1"/>
    </source>
</evidence>
<proteinExistence type="predicted"/>
<comment type="caution">
    <text evidence="1">The sequence shown here is derived from an EMBL/GenBank/DDBJ whole genome shotgun (WGS) entry which is preliminary data.</text>
</comment>
<dbReference type="OrthoDB" id="186585at2"/>
<dbReference type="Gene3D" id="1.10.10.60">
    <property type="entry name" value="Homeodomain-like"/>
    <property type="match status" value="1"/>
</dbReference>
<dbReference type="AlphaFoldDB" id="A0A451GGH7"/>
<sequence length="76" mass="7947">MAANKGLGREAYQEAFDRLGSMNAVAKELGVSHRTVARSLRSATDPAIQAGMDAVGTGMVPAMAWIKTKGTKDQPG</sequence>
<dbReference type="EMBL" id="SBLC01000073">
    <property type="protein sequence ID" value="RWY35698.1"/>
    <property type="molecule type" value="Genomic_DNA"/>
</dbReference>
<gene>
    <name evidence="1" type="ORF">EP867_18520</name>
</gene>
<name>A0A451GGH7_9RHOB</name>
<accession>A0A451GGH7</accession>
<keyword evidence="2" id="KW-1185">Reference proteome</keyword>
<protein>
    <submittedName>
        <fullName evidence="1">Uncharacterized protein</fullName>
    </submittedName>
</protein>
<reference evidence="1 2" key="1">
    <citation type="journal article" date="2015" name="Int. J. Syst. Evol. Microbiol.">
        <title>Gemmobacter intermedius sp. nov., isolated from a white stork (Ciconia ciconia).</title>
        <authorList>
            <person name="Kampfer P."/>
            <person name="Jerzak L."/>
            <person name="Wilharm G."/>
            <person name="Golke J."/>
            <person name="Busse H.J."/>
            <person name="Glaeser S.P."/>
        </authorList>
    </citation>
    <scope>NUCLEOTIDE SEQUENCE [LARGE SCALE GENOMIC DNA]</scope>
    <source>
        <strain evidence="1 2">119/4</strain>
    </source>
</reference>
<organism evidence="1 2">
    <name type="scientific">Falsigemmobacter intermedius</name>
    <dbReference type="NCBI Taxonomy" id="1553448"/>
    <lineage>
        <taxon>Bacteria</taxon>
        <taxon>Pseudomonadati</taxon>
        <taxon>Pseudomonadota</taxon>
        <taxon>Alphaproteobacteria</taxon>
        <taxon>Rhodobacterales</taxon>
        <taxon>Paracoccaceae</taxon>
        <taxon>Falsigemmobacter</taxon>
    </lineage>
</organism>